<dbReference type="Pfam" id="PF00410">
    <property type="entry name" value="Ribosomal_S8"/>
    <property type="match status" value="1"/>
</dbReference>
<reference evidence="10 11" key="1">
    <citation type="submission" date="2018-01" db="EMBL/GenBank/DDBJ databases">
        <authorList>
            <person name="Gaut B.S."/>
            <person name="Morton B.R."/>
            <person name="Clegg M.T."/>
            <person name="Duvall M.R."/>
        </authorList>
    </citation>
    <scope>NUCLEOTIDE SEQUENCE [LARGE SCALE GENOMIC DNA]</scope>
    <source>
        <strain evidence="10">GP69</strain>
    </source>
</reference>
<dbReference type="GO" id="GO:0005840">
    <property type="term" value="C:ribosome"/>
    <property type="evidence" value="ECO:0007669"/>
    <property type="project" value="UniProtKB-KW"/>
</dbReference>
<evidence type="ECO:0000256" key="5">
    <source>
        <dbReference type="ARBA" id="ARBA00023274"/>
    </source>
</evidence>
<evidence type="ECO:0000313" key="11">
    <source>
        <dbReference type="Proteomes" id="UP000236311"/>
    </source>
</evidence>
<comment type="subunit">
    <text evidence="7 8">Part of the 30S ribosomal subunit. Contacts proteins S5 and S12.</text>
</comment>
<dbReference type="RefSeq" id="WP_103238354.1">
    <property type="nucleotide sequence ID" value="NZ_CANRXC010000069.1"/>
</dbReference>
<dbReference type="FunFam" id="3.30.1490.10:FF:000001">
    <property type="entry name" value="30S ribosomal protein S8"/>
    <property type="match status" value="1"/>
</dbReference>
<evidence type="ECO:0000256" key="1">
    <source>
        <dbReference type="ARBA" id="ARBA00006471"/>
    </source>
</evidence>
<evidence type="ECO:0000313" key="10">
    <source>
        <dbReference type="EMBL" id="SOY28248.1"/>
    </source>
</evidence>
<dbReference type="GO" id="GO:0019843">
    <property type="term" value="F:rRNA binding"/>
    <property type="evidence" value="ECO:0007669"/>
    <property type="project" value="UniProtKB-UniRule"/>
</dbReference>
<name>A0A2K4ZCR1_9FIRM</name>
<dbReference type="InterPro" id="IPR047863">
    <property type="entry name" value="Ribosomal_uS8_CS"/>
</dbReference>
<keyword evidence="11" id="KW-1185">Reference proteome</keyword>
<protein>
    <recommendedName>
        <fullName evidence="6 8">Small ribosomal subunit protein uS8</fullName>
    </recommendedName>
</protein>
<dbReference type="HAMAP" id="MF_01302_B">
    <property type="entry name" value="Ribosomal_uS8_B"/>
    <property type="match status" value="1"/>
</dbReference>
<dbReference type="EMBL" id="OFSM01000004">
    <property type="protein sequence ID" value="SOY28248.1"/>
    <property type="molecule type" value="Genomic_DNA"/>
</dbReference>
<comment type="similarity">
    <text evidence="1 8 9">Belongs to the universal ribosomal protein uS8 family.</text>
</comment>
<dbReference type="GO" id="GO:0005737">
    <property type="term" value="C:cytoplasm"/>
    <property type="evidence" value="ECO:0007669"/>
    <property type="project" value="UniProtKB-ARBA"/>
</dbReference>
<keyword evidence="5 8" id="KW-0687">Ribonucleoprotein</keyword>
<accession>A0A2K4ZCR1</accession>
<dbReference type="AlphaFoldDB" id="A0A2K4ZCR1"/>
<dbReference type="PROSITE" id="PS00053">
    <property type="entry name" value="RIBOSOMAL_S8"/>
    <property type="match status" value="1"/>
</dbReference>
<dbReference type="Proteomes" id="UP000236311">
    <property type="component" value="Unassembled WGS sequence"/>
</dbReference>
<sequence>MTMSDPIADMLTRIRNANSAKHDTVDIPASKMKLAIAQILLDEGYISKYDLIDDGNFKAIHITLKYGGDKSEKIISGIKRISKPGLRVYAGKDELPRVLGGLGVAIISTNQGVVTDKKARELQVGGEVLAFVW</sequence>
<dbReference type="SUPFAM" id="SSF56047">
    <property type="entry name" value="Ribosomal protein S8"/>
    <property type="match status" value="1"/>
</dbReference>
<dbReference type="GO" id="GO:0006412">
    <property type="term" value="P:translation"/>
    <property type="evidence" value="ECO:0007669"/>
    <property type="project" value="UniProtKB-UniRule"/>
</dbReference>
<dbReference type="Gene3D" id="3.30.1370.30">
    <property type="match status" value="1"/>
</dbReference>
<gene>
    <name evidence="8 10" type="primary">rpsH</name>
    <name evidence="10" type="ORF">AMURIS_00955</name>
</gene>
<proteinExistence type="inferred from homology"/>
<evidence type="ECO:0000256" key="4">
    <source>
        <dbReference type="ARBA" id="ARBA00022980"/>
    </source>
</evidence>
<evidence type="ECO:0000256" key="6">
    <source>
        <dbReference type="ARBA" id="ARBA00035258"/>
    </source>
</evidence>
<dbReference type="PANTHER" id="PTHR11758">
    <property type="entry name" value="40S RIBOSOMAL PROTEIN S15A"/>
    <property type="match status" value="1"/>
</dbReference>
<comment type="function">
    <text evidence="8">One of the primary rRNA binding proteins, it binds directly to 16S rRNA central domain where it helps coordinate assembly of the platform of the 30S subunit.</text>
</comment>
<evidence type="ECO:0000256" key="3">
    <source>
        <dbReference type="ARBA" id="ARBA00022884"/>
    </source>
</evidence>
<dbReference type="FunFam" id="3.30.1370.30:FF:000002">
    <property type="entry name" value="30S ribosomal protein S8"/>
    <property type="match status" value="1"/>
</dbReference>
<evidence type="ECO:0000256" key="9">
    <source>
        <dbReference type="RuleBase" id="RU003660"/>
    </source>
</evidence>
<evidence type="ECO:0000256" key="2">
    <source>
        <dbReference type="ARBA" id="ARBA00022730"/>
    </source>
</evidence>
<organism evidence="10 11">
    <name type="scientific">Acetatifactor muris</name>
    <dbReference type="NCBI Taxonomy" id="879566"/>
    <lineage>
        <taxon>Bacteria</taxon>
        <taxon>Bacillati</taxon>
        <taxon>Bacillota</taxon>
        <taxon>Clostridia</taxon>
        <taxon>Lachnospirales</taxon>
        <taxon>Lachnospiraceae</taxon>
        <taxon>Acetatifactor</taxon>
    </lineage>
</organism>
<dbReference type="GO" id="GO:1990904">
    <property type="term" value="C:ribonucleoprotein complex"/>
    <property type="evidence" value="ECO:0007669"/>
    <property type="project" value="UniProtKB-KW"/>
</dbReference>
<keyword evidence="2 8" id="KW-0699">rRNA-binding</keyword>
<dbReference type="Gene3D" id="3.30.1490.10">
    <property type="match status" value="1"/>
</dbReference>
<dbReference type="OrthoDB" id="9802617at2"/>
<evidence type="ECO:0000256" key="8">
    <source>
        <dbReference type="HAMAP-Rule" id="MF_01302"/>
    </source>
</evidence>
<keyword evidence="3 8" id="KW-0694">RNA-binding</keyword>
<dbReference type="InterPro" id="IPR035987">
    <property type="entry name" value="Ribosomal_uS8_sf"/>
</dbReference>
<dbReference type="InterPro" id="IPR000630">
    <property type="entry name" value="Ribosomal_uS8"/>
</dbReference>
<dbReference type="GO" id="GO:0003735">
    <property type="term" value="F:structural constituent of ribosome"/>
    <property type="evidence" value="ECO:0007669"/>
    <property type="project" value="InterPro"/>
</dbReference>
<evidence type="ECO:0000256" key="7">
    <source>
        <dbReference type="ARBA" id="ARBA00046740"/>
    </source>
</evidence>
<keyword evidence="4 8" id="KW-0689">Ribosomal protein</keyword>
<dbReference type="NCBIfam" id="NF001109">
    <property type="entry name" value="PRK00136.1"/>
    <property type="match status" value="1"/>
</dbReference>